<gene>
    <name evidence="3" type="ORF">AKJ09_01845</name>
</gene>
<protein>
    <recommendedName>
        <fullName evidence="2">PHA accumulation regulator DNA-binding N-terminal domain-containing protein</fullName>
    </recommendedName>
</protein>
<sequence length="230" mass="24813">MLVVKKYPNRRLYDTTLSRYITLEDLAERIKGGADVRVLDAHTNADLTQTTLTQIILESRGAARLLPVPLLVRLIRLGDEALAEFFGRYVSWALELYVQARQGARALMPLNPLATAPFAATDALARLVLGAAQWGNPGAPPSPIPPMPVPEAADSVPPPPPSDLDASETGAGASSASEEEEETGHVAEGVEAEMLRLRREIEALKRSMGAPPVPARRSPKKTTAKTPKKR</sequence>
<dbReference type="AlphaFoldDB" id="A0A0K1PP47"/>
<name>A0A0K1PP47_9BACT</name>
<keyword evidence="4" id="KW-1185">Reference proteome</keyword>
<dbReference type="KEGG" id="llu:AKJ09_01845"/>
<evidence type="ECO:0000256" key="1">
    <source>
        <dbReference type="SAM" id="MobiDB-lite"/>
    </source>
</evidence>
<accession>A0A0K1PP47</accession>
<dbReference type="RefSeq" id="WP_169927379.1">
    <property type="nucleotide sequence ID" value="NZ_CP012333.1"/>
</dbReference>
<evidence type="ECO:0000259" key="2">
    <source>
        <dbReference type="Pfam" id="PF07879"/>
    </source>
</evidence>
<dbReference type="Proteomes" id="UP000064967">
    <property type="component" value="Chromosome"/>
</dbReference>
<dbReference type="PATRIC" id="fig|1391654.3.peg.1865"/>
<feature type="region of interest" description="Disordered" evidence="1">
    <location>
        <begin position="139"/>
        <end position="230"/>
    </location>
</feature>
<evidence type="ECO:0000313" key="4">
    <source>
        <dbReference type="Proteomes" id="UP000064967"/>
    </source>
</evidence>
<dbReference type="EMBL" id="CP012333">
    <property type="protein sequence ID" value="AKU95181.1"/>
    <property type="molecule type" value="Genomic_DNA"/>
</dbReference>
<proteinExistence type="predicted"/>
<dbReference type="STRING" id="1391654.AKJ09_01845"/>
<dbReference type="InterPro" id="IPR012909">
    <property type="entry name" value="PHA_DNA-bd_N"/>
</dbReference>
<feature type="compositionally biased region" description="Basic residues" evidence="1">
    <location>
        <begin position="217"/>
        <end position="230"/>
    </location>
</feature>
<dbReference type="Pfam" id="PF07879">
    <property type="entry name" value="PHB_acc_N"/>
    <property type="match status" value="1"/>
</dbReference>
<reference evidence="3 4" key="1">
    <citation type="submission" date="2015-08" db="EMBL/GenBank/DDBJ databases">
        <authorList>
            <person name="Babu N.S."/>
            <person name="Beckwith C.J."/>
            <person name="Beseler K.G."/>
            <person name="Brison A."/>
            <person name="Carone J.V."/>
            <person name="Caskin T.P."/>
            <person name="Diamond M."/>
            <person name="Durham M.E."/>
            <person name="Foxe J.M."/>
            <person name="Go M."/>
            <person name="Henderson B.A."/>
            <person name="Jones I.B."/>
            <person name="McGettigan J.A."/>
            <person name="Micheletti S.J."/>
            <person name="Nasrallah M.E."/>
            <person name="Ortiz D."/>
            <person name="Piller C.R."/>
            <person name="Privatt S.R."/>
            <person name="Schneider S.L."/>
            <person name="Sharp S."/>
            <person name="Smith T.C."/>
            <person name="Stanton J.D."/>
            <person name="Ullery H.E."/>
            <person name="Wilson R.J."/>
            <person name="Serrano M.G."/>
            <person name="Buck G."/>
            <person name="Lee V."/>
            <person name="Wang Y."/>
            <person name="Carvalho R."/>
            <person name="Voegtly L."/>
            <person name="Shi R."/>
            <person name="Duckworth R."/>
            <person name="Johnson A."/>
            <person name="Loviza R."/>
            <person name="Walstead R."/>
            <person name="Shah Z."/>
            <person name="Kiflezghi M."/>
            <person name="Wade K."/>
            <person name="Ball S.L."/>
            <person name="Bradley K.W."/>
            <person name="Asai D.J."/>
            <person name="Bowman C.A."/>
            <person name="Russell D.A."/>
            <person name="Pope W.H."/>
            <person name="Jacobs-Sera D."/>
            <person name="Hendrix R.W."/>
            <person name="Hatfull G.F."/>
        </authorList>
    </citation>
    <scope>NUCLEOTIDE SEQUENCE [LARGE SCALE GENOMIC DNA]</scope>
    <source>
        <strain evidence="3 4">DSM 27648</strain>
    </source>
</reference>
<feature type="compositionally biased region" description="Pro residues" evidence="1">
    <location>
        <begin position="139"/>
        <end position="149"/>
    </location>
</feature>
<evidence type="ECO:0000313" key="3">
    <source>
        <dbReference type="EMBL" id="AKU95181.1"/>
    </source>
</evidence>
<feature type="compositionally biased region" description="Basic and acidic residues" evidence="1">
    <location>
        <begin position="193"/>
        <end position="205"/>
    </location>
</feature>
<feature type="compositionally biased region" description="Low complexity" evidence="1">
    <location>
        <begin position="163"/>
        <end position="176"/>
    </location>
</feature>
<feature type="domain" description="PHA accumulation regulator DNA-binding N-terminal" evidence="2">
    <location>
        <begin position="3"/>
        <end position="60"/>
    </location>
</feature>
<organism evidence="3 4">
    <name type="scientific">Labilithrix luteola</name>
    <dbReference type="NCBI Taxonomy" id="1391654"/>
    <lineage>
        <taxon>Bacteria</taxon>
        <taxon>Pseudomonadati</taxon>
        <taxon>Myxococcota</taxon>
        <taxon>Polyangia</taxon>
        <taxon>Polyangiales</taxon>
        <taxon>Labilitrichaceae</taxon>
        <taxon>Labilithrix</taxon>
    </lineage>
</organism>